<comment type="similarity">
    <text evidence="3">Belongs to the aldo/keto reductase family. Aldo/keto reductase 2 subfamily.</text>
</comment>
<gene>
    <name evidence="6" type="primary">tas</name>
    <name evidence="6" type="ORF">GCM10011312_02820</name>
</gene>
<evidence type="ECO:0000313" key="7">
    <source>
        <dbReference type="Proteomes" id="UP000652231"/>
    </source>
</evidence>
<evidence type="ECO:0000256" key="2">
    <source>
        <dbReference type="ARBA" id="ARBA00023002"/>
    </source>
</evidence>
<dbReference type="AlphaFoldDB" id="A0A8J2V8F0"/>
<dbReference type="EMBL" id="BMGK01000001">
    <property type="protein sequence ID" value="GGD81896.1"/>
    <property type="molecule type" value="Genomic_DNA"/>
</dbReference>
<evidence type="ECO:0000256" key="4">
    <source>
        <dbReference type="ARBA" id="ARBA00070119"/>
    </source>
</evidence>
<keyword evidence="7" id="KW-1185">Reference proteome</keyword>
<evidence type="ECO:0000256" key="3">
    <source>
        <dbReference type="ARBA" id="ARBA00038157"/>
    </source>
</evidence>
<name>A0A8J2V8F0_9FLAO</name>
<keyword evidence="2" id="KW-0560">Oxidoreductase</keyword>
<organism evidence="6 7">
    <name type="scientific">Planktosalinus lacus</name>
    <dbReference type="NCBI Taxonomy" id="1526573"/>
    <lineage>
        <taxon>Bacteria</taxon>
        <taxon>Pseudomonadati</taxon>
        <taxon>Bacteroidota</taxon>
        <taxon>Flavobacteriia</taxon>
        <taxon>Flavobacteriales</taxon>
        <taxon>Flavobacteriaceae</taxon>
        <taxon>Planktosalinus</taxon>
    </lineage>
</organism>
<keyword evidence="1" id="KW-0521">NADP</keyword>
<dbReference type="CDD" id="cd19094">
    <property type="entry name" value="AKR_Tas-like"/>
    <property type="match status" value="1"/>
</dbReference>
<evidence type="ECO:0000256" key="1">
    <source>
        <dbReference type="ARBA" id="ARBA00022857"/>
    </source>
</evidence>
<dbReference type="Proteomes" id="UP000652231">
    <property type="component" value="Unassembled WGS sequence"/>
</dbReference>
<dbReference type="InterPro" id="IPR050523">
    <property type="entry name" value="AKR_Detox_Biosynth"/>
</dbReference>
<dbReference type="InterPro" id="IPR036812">
    <property type="entry name" value="NAD(P)_OxRdtase_dom_sf"/>
</dbReference>
<dbReference type="PANTHER" id="PTHR43364:SF4">
    <property type="entry name" value="NAD(P)-LINKED OXIDOREDUCTASE SUPERFAMILY PROTEIN"/>
    <property type="match status" value="1"/>
</dbReference>
<reference evidence="6" key="2">
    <citation type="submission" date="2020-09" db="EMBL/GenBank/DDBJ databases">
        <authorList>
            <person name="Sun Q."/>
            <person name="Zhou Y."/>
        </authorList>
    </citation>
    <scope>NUCLEOTIDE SEQUENCE</scope>
    <source>
        <strain evidence="6">CGMCC 1.12924</strain>
    </source>
</reference>
<dbReference type="Gene3D" id="3.20.20.100">
    <property type="entry name" value="NADP-dependent oxidoreductase domain"/>
    <property type="match status" value="1"/>
</dbReference>
<dbReference type="RefSeq" id="WP_188438725.1">
    <property type="nucleotide sequence ID" value="NZ_BMGK01000001.1"/>
</dbReference>
<comment type="caution">
    <text evidence="6">The sequence shown here is derived from an EMBL/GenBank/DDBJ whole genome shotgun (WGS) entry which is preliminary data.</text>
</comment>
<dbReference type="SUPFAM" id="SSF51430">
    <property type="entry name" value="NAD(P)-linked oxidoreductase"/>
    <property type="match status" value="1"/>
</dbReference>
<protein>
    <recommendedName>
        <fullName evidence="4">Protein tas</fullName>
    </recommendedName>
</protein>
<sequence length="344" mass="39379">MKYKNLPNTELRVSELCLGTMTWGEQNTQKEAFEQLEFALENGINFVDTAEMYSIPGRKETQGSTETILGNWFAQNGNRDKVILATKVAGPNRKFDHIRSSLDFSKASLNDAITKSLKRLQTDYIDLYQLHWPERNTNYFGQRNYKHREDDNWQDNIAEVLENLDSLVKEGKIRHIGVSNESPFGVMRYIEEARKGKRKITTLQNPFSLLSRKDEIGMTEVLHRENVGYLAYSPLGFGQLTGKYLENTPQNARVTLFPNYSRYHKPNSFAATRKYNELSKQNGISLTHMALAFVRQQSFVSSTILGATSVDQLKENIASKDIVLPKEILKEINKIHEEIPNPAP</sequence>
<reference evidence="6" key="1">
    <citation type="journal article" date="2014" name="Int. J. Syst. Evol. Microbiol.">
        <title>Complete genome sequence of Corynebacterium casei LMG S-19264T (=DSM 44701T), isolated from a smear-ripened cheese.</title>
        <authorList>
            <consortium name="US DOE Joint Genome Institute (JGI-PGF)"/>
            <person name="Walter F."/>
            <person name="Albersmeier A."/>
            <person name="Kalinowski J."/>
            <person name="Ruckert C."/>
        </authorList>
    </citation>
    <scope>NUCLEOTIDE SEQUENCE</scope>
    <source>
        <strain evidence="6">CGMCC 1.12924</strain>
    </source>
</reference>
<dbReference type="Pfam" id="PF00248">
    <property type="entry name" value="Aldo_ket_red"/>
    <property type="match status" value="1"/>
</dbReference>
<dbReference type="InterPro" id="IPR023210">
    <property type="entry name" value="NADP_OxRdtase_dom"/>
</dbReference>
<feature type="domain" description="NADP-dependent oxidoreductase" evidence="5">
    <location>
        <begin position="15"/>
        <end position="336"/>
    </location>
</feature>
<proteinExistence type="inferred from homology"/>
<accession>A0A8J2V8F0</accession>
<dbReference type="FunFam" id="3.20.20.100:FF:000005">
    <property type="entry name" value="NADP(H)-dependent aldo-keto reductase"/>
    <property type="match status" value="1"/>
</dbReference>
<dbReference type="PANTHER" id="PTHR43364">
    <property type="entry name" value="NADH-SPECIFIC METHYLGLYOXAL REDUCTASE-RELATED"/>
    <property type="match status" value="1"/>
</dbReference>
<evidence type="ECO:0000259" key="5">
    <source>
        <dbReference type="Pfam" id="PF00248"/>
    </source>
</evidence>
<dbReference type="GO" id="GO:0016491">
    <property type="term" value="F:oxidoreductase activity"/>
    <property type="evidence" value="ECO:0007669"/>
    <property type="project" value="UniProtKB-KW"/>
</dbReference>
<evidence type="ECO:0000313" key="6">
    <source>
        <dbReference type="EMBL" id="GGD81896.1"/>
    </source>
</evidence>